<dbReference type="CDD" id="cd02440">
    <property type="entry name" value="AdoMet_MTases"/>
    <property type="match status" value="1"/>
</dbReference>
<protein>
    <submittedName>
        <fullName evidence="2">8818_t:CDS:1</fullName>
    </submittedName>
</protein>
<evidence type="ECO:0000259" key="1">
    <source>
        <dbReference type="Pfam" id="PF13649"/>
    </source>
</evidence>
<dbReference type="OrthoDB" id="2013972at2759"/>
<dbReference type="EMBL" id="CAJVPV010056477">
    <property type="protein sequence ID" value="CAG8785723.1"/>
    <property type="molecule type" value="Genomic_DNA"/>
</dbReference>
<comment type="caution">
    <text evidence="2">The sequence shown here is derived from an EMBL/GenBank/DDBJ whole genome shotgun (WGS) entry which is preliminary data.</text>
</comment>
<evidence type="ECO:0000313" key="3">
    <source>
        <dbReference type="Proteomes" id="UP000789342"/>
    </source>
</evidence>
<dbReference type="GO" id="GO:0008168">
    <property type="term" value="F:methyltransferase activity"/>
    <property type="evidence" value="ECO:0007669"/>
    <property type="project" value="TreeGrafter"/>
</dbReference>
<name>A0A9N9JKH9_9GLOM</name>
<dbReference type="PANTHER" id="PTHR43591:SF24">
    <property type="entry name" value="2-METHOXY-6-POLYPRENYL-1,4-BENZOQUINOL METHYLASE, MITOCHONDRIAL"/>
    <property type="match status" value="1"/>
</dbReference>
<sequence length="167" mass="19228">DGRKFLSDEESKYPFPINDKPELIRSRMTHYLTKSVWKGNFSAPGMDERLKKGAKVLDVCCGLGFWTMDLANAYPNSTFVGIDLAPMFPNEDVRPPNAGFLECNILDGIPFPDDTFDFVYQRFVWSAFNEFQWRKIIQELVRVTKKGGVLELMEFDWGFKNPGPKTQ</sequence>
<proteinExistence type="predicted"/>
<dbReference type="InterPro" id="IPR041698">
    <property type="entry name" value="Methyltransf_25"/>
</dbReference>
<organism evidence="2 3">
    <name type="scientific">Acaulospora morrowiae</name>
    <dbReference type="NCBI Taxonomy" id="94023"/>
    <lineage>
        <taxon>Eukaryota</taxon>
        <taxon>Fungi</taxon>
        <taxon>Fungi incertae sedis</taxon>
        <taxon>Mucoromycota</taxon>
        <taxon>Glomeromycotina</taxon>
        <taxon>Glomeromycetes</taxon>
        <taxon>Diversisporales</taxon>
        <taxon>Acaulosporaceae</taxon>
        <taxon>Acaulospora</taxon>
    </lineage>
</organism>
<dbReference type="AlphaFoldDB" id="A0A9N9JKH9"/>
<dbReference type="SUPFAM" id="SSF53335">
    <property type="entry name" value="S-adenosyl-L-methionine-dependent methyltransferases"/>
    <property type="match status" value="1"/>
</dbReference>
<reference evidence="2" key="1">
    <citation type="submission" date="2021-06" db="EMBL/GenBank/DDBJ databases">
        <authorList>
            <person name="Kallberg Y."/>
            <person name="Tangrot J."/>
            <person name="Rosling A."/>
        </authorList>
    </citation>
    <scope>NUCLEOTIDE SEQUENCE</scope>
    <source>
        <strain evidence="2">CL551</strain>
    </source>
</reference>
<dbReference type="InterPro" id="IPR029063">
    <property type="entry name" value="SAM-dependent_MTases_sf"/>
</dbReference>
<keyword evidence="3" id="KW-1185">Reference proteome</keyword>
<gene>
    <name evidence="2" type="ORF">AMORRO_LOCUS17704</name>
</gene>
<feature type="domain" description="Methyltransferase" evidence="1">
    <location>
        <begin position="56"/>
        <end position="148"/>
    </location>
</feature>
<dbReference type="Pfam" id="PF13649">
    <property type="entry name" value="Methyltransf_25"/>
    <property type="match status" value="1"/>
</dbReference>
<dbReference type="Proteomes" id="UP000789342">
    <property type="component" value="Unassembled WGS sequence"/>
</dbReference>
<feature type="non-terminal residue" evidence="2">
    <location>
        <position position="167"/>
    </location>
</feature>
<feature type="non-terminal residue" evidence="2">
    <location>
        <position position="1"/>
    </location>
</feature>
<dbReference type="Gene3D" id="3.40.50.150">
    <property type="entry name" value="Vaccinia Virus protein VP39"/>
    <property type="match status" value="1"/>
</dbReference>
<accession>A0A9N9JKH9</accession>
<evidence type="ECO:0000313" key="2">
    <source>
        <dbReference type="EMBL" id="CAG8785723.1"/>
    </source>
</evidence>
<dbReference type="PANTHER" id="PTHR43591">
    <property type="entry name" value="METHYLTRANSFERASE"/>
    <property type="match status" value="1"/>
</dbReference>